<gene>
    <name evidence="5" type="ORF">ISN44_As08g010950</name>
</gene>
<feature type="domain" description="NTF2" evidence="4">
    <location>
        <begin position="1"/>
        <end position="116"/>
    </location>
</feature>
<dbReference type="InterPro" id="IPR018222">
    <property type="entry name" value="Nuclear_transport_factor_2_euk"/>
</dbReference>
<dbReference type="InterPro" id="IPR000504">
    <property type="entry name" value="RRM_dom"/>
</dbReference>
<organism evidence="5 6">
    <name type="scientific">Arabidopsis suecica</name>
    <name type="common">Swedish thale-cress</name>
    <name type="synonym">Cardaminopsis suecica</name>
    <dbReference type="NCBI Taxonomy" id="45249"/>
    <lineage>
        <taxon>Eukaryota</taxon>
        <taxon>Viridiplantae</taxon>
        <taxon>Streptophyta</taxon>
        <taxon>Embryophyta</taxon>
        <taxon>Tracheophyta</taxon>
        <taxon>Spermatophyta</taxon>
        <taxon>Magnoliopsida</taxon>
        <taxon>eudicotyledons</taxon>
        <taxon>Gunneridae</taxon>
        <taxon>Pentapetalae</taxon>
        <taxon>rosids</taxon>
        <taxon>malvids</taxon>
        <taxon>Brassicales</taxon>
        <taxon>Brassicaceae</taxon>
        <taxon>Camelineae</taxon>
        <taxon>Arabidopsis</taxon>
    </lineage>
</organism>
<dbReference type="AlphaFoldDB" id="A0A8T2B2G9"/>
<proteinExistence type="predicted"/>
<name>A0A8T2B2G9_ARASU</name>
<dbReference type="Proteomes" id="UP000694251">
    <property type="component" value="Chromosome 8"/>
</dbReference>
<evidence type="ECO:0000256" key="1">
    <source>
        <dbReference type="ARBA" id="ARBA00022884"/>
    </source>
</evidence>
<protein>
    <submittedName>
        <fullName evidence="5">RNA recognition motif domain</fullName>
    </submittedName>
</protein>
<dbReference type="EMBL" id="JAEFBJ010000008">
    <property type="protein sequence ID" value="KAG7581407.1"/>
    <property type="molecule type" value="Genomic_DNA"/>
</dbReference>
<dbReference type="PROSITE" id="PS50177">
    <property type="entry name" value="NTF2_DOMAIN"/>
    <property type="match status" value="1"/>
</dbReference>
<dbReference type="PROSITE" id="PS50102">
    <property type="entry name" value="RRM"/>
    <property type="match status" value="1"/>
</dbReference>
<dbReference type="GO" id="GO:1990904">
    <property type="term" value="C:ribonucleoprotein complex"/>
    <property type="evidence" value="ECO:0007669"/>
    <property type="project" value="TreeGrafter"/>
</dbReference>
<dbReference type="SMART" id="SM00360">
    <property type="entry name" value="RRM"/>
    <property type="match status" value="1"/>
</dbReference>
<dbReference type="InterPro" id="IPR002075">
    <property type="entry name" value="NTF2_dom"/>
</dbReference>
<reference evidence="5 6" key="1">
    <citation type="submission" date="2020-12" db="EMBL/GenBank/DDBJ databases">
        <title>Concerted genomic and epigenomic changes stabilize Arabidopsis allopolyploids.</title>
        <authorList>
            <person name="Chen Z."/>
        </authorList>
    </citation>
    <scope>NUCLEOTIDE SEQUENCE [LARGE SCALE GENOMIC DNA]</scope>
    <source>
        <strain evidence="5">As9502</strain>
        <tissue evidence="5">Leaf</tissue>
    </source>
</reference>
<dbReference type="GO" id="GO:0003729">
    <property type="term" value="F:mRNA binding"/>
    <property type="evidence" value="ECO:0007669"/>
    <property type="project" value="TreeGrafter"/>
</dbReference>
<evidence type="ECO:0000313" key="5">
    <source>
        <dbReference type="EMBL" id="KAG7581407.1"/>
    </source>
</evidence>
<feature type="domain" description="RRM" evidence="3">
    <location>
        <begin position="130"/>
        <end position="205"/>
    </location>
</feature>
<dbReference type="GO" id="GO:0005829">
    <property type="term" value="C:cytosol"/>
    <property type="evidence" value="ECO:0007669"/>
    <property type="project" value="TreeGrafter"/>
</dbReference>
<evidence type="ECO:0000259" key="4">
    <source>
        <dbReference type="PROSITE" id="PS50177"/>
    </source>
</evidence>
<dbReference type="CDD" id="cd00590">
    <property type="entry name" value="RRM_SF"/>
    <property type="match status" value="1"/>
</dbReference>
<dbReference type="OrthoDB" id="1101287at2759"/>
<accession>A0A8T2B2G9</accession>
<keyword evidence="6" id="KW-1185">Reference proteome</keyword>
<dbReference type="InterPro" id="IPR039539">
    <property type="entry name" value="Ras_GTPase_bind_prot"/>
</dbReference>
<dbReference type="CDD" id="cd00780">
    <property type="entry name" value="NTF2"/>
    <property type="match status" value="1"/>
</dbReference>
<evidence type="ECO:0000313" key="6">
    <source>
        <dbReference type="Proteomes" id="UP000694251"/>
    </source>
</evidence>
<evidence type="ECO:0000259" key="3">
    <source>
        <dbReference type="PROSITE" id="PS50102"/>
    </source>
</evidence>
<dbReference type="PANTHER" id="PTHR10693">
    <property type="entry name" value="RAS GTPASE-ACTIVATING PROTEIN-BINDING PROTEIN"/>
    <property type="match status" value="1"/>
</dbReference>
<dbReference type="Pfam" id="PF00076">
    <property type="entry name" value="RRM_1"/>
    <property type="match status" value="1"/>
</dbReference>
<feature type="non-terminal residue" evidence="5">
    <location>
        <position position="236"/>
    </location>
</feature>
<dbReference type="Pfam" id="PF02136">
    <property type="entry name" value="NTF2"/>
    <property type="match status" value="1"/>
</dbReference>
<evidence type="ECO:0000256" key="2">
    <source>
        <dbReference type="PROSITE-ProRule" id="PRU00176"/>
    </source>
</evidence>
<dbReference type="PANTHER" id="PTHR10693:SF20">
    <property type="entry name" value="AT27578P"/>
    <property type="match status" value="1"/>
</dbReference>
<feature type="non-terminal residue" evidence="5">
    <location>
        <position position="1"/>
    </location>
</feature>
<keyword evidence="1 2" id="KW-0694">RNA-binding</keyword>
<sequence length="236" mass="26563">GDGFAEHYYKTLQNSPKLLPRYYKDVSKITRPGLDGTMRSSTLQDMIEDLDMLSSSDFDTVEVTSLMSQESHSGGILVVADGYFTSQERPARNFTQNFFLAPQEKGYFVLTDMFKFVDFSEANDAITEGAAICVKKLPPDATITLVEDAFKHFGEIRRGGVEVRHKRSFSYGFVEFKEESAAQAAIEASPVMFDWRSVYVEKKRPGYISYWESPSSGPGIIYRSEEMSVTKDPGNN</sequence>
<comment type="caution">
    <text evidence="5">The sequence shown here is derived from an EMBL/GenBank/DDBJ whole genome shotgun (WGS) entry which is preliminary data.</text>
</comment>